<proteinExistence type="predicted"/>
<dbReference type="AlphaFoldDB" id="A0A0B7IA97"/>
<keyword evidence="2" id="KW-1185">Reference proteome</keyword>
<sequence>MNKLAKHNGSVFEFISKKGSKSIFSKGNNSGVYLDEKQIMKIKNGKYTSYSFLTHRENLPKNVVENLVVEQVNDTLRAYLIRYQYSDRYMDNLAKGVKNQRFDGTIIRTGYHTDLDALLKMEEPSSVHENLTRMTFNRVCYDINLIISYSCNSGKHFVGDDRCALSGSARAHNEYRTVTKCYNEIDYGWTPPMEQIDHIADDYLGGGGGTPSAPAVVVNIKRERADGGASEIEDDGYIIDEIIDQITNEKIKCLHDKLRNGNNDYVKEIFSKFEGKGTEFDIVISSENKVLYEGREVNAKTSFTSGSKAIHIRISESKAVGRSALDIAKTIFHEYIHADIHRKLNTEENKELSEIKDFRETYSNYMDMLAKKNNIKEVPDERRHHEYMAKYYVSVMRDALKKFHKEQLTADYNKYVEHYEKEPSDELYEALAWQGLNAAGIKAYEEEDADKKKRMNDLLETEVGMLTKNCE</sequence>
<evidence type="ECO:0000313" key="2">
    <source>
        <dbReference type="Proteomes" id="UP000045051"/>
    </source>
</evidence>
<dbReference type="Proteomes" id="UP000045051">
    <property type="component" value="Unassembled WGS sequence"/>
</dbReference>
<reference evidence="1 2" key="1">
    <citation type="submission" date="2015-01" db="EMBL/GenBank/DDBJ databases">
        <authorList>
            <person name="Xiang T."/>
            <person name="Song Y."/>
            <person name="Huang L."/>
            <person name="Wang B."/>
            <person name="Wu P."/>
        </authorList>
    </citation>
    <scope>NUCLEOTIDE SEQUENCE [LARGE SCALE GENOMIC DNA]</scope>
    <source>
        <strain evidence="1 2">CcD38</strain>
    </source>
</reference>
<evidence type="ECO:0000313" key="1">
    <source>
        <dbReference type="EMBL" id="CEN46977.1"/>
    </source>
</evidence>
<dbReference type="EMBL" id="CDOI01000151">
    <property type="protein sequence ID" value="CEN46977.1"/>
    <property type="molecule type" value="Genomic_DNA"/>
</dbReference>
<accession>A0A0B7IA97</accession>
<organism evidence="1 2">
    <name type="scientific">Capnocytophaga canis</name>
    <dbReference type="NCBI Taxonomy" id="1848903"/>
    <lineage>
        <taxon>Bacteria</taxon>
        <taxon>Pseudomonadati</taxon>
        <taxon>Bacteroidota</taxon>
        <taxon>Flavobacteriia</taxon>
        <taxon>Flavobacteriales</taxon>
        <taxon>Flavobacteriaceae</taxon>
        <taxon>Capnocytophaga</taxon>
    </lineage>
</organism>
<dbReference type="RefSeq" id="WP_042344483.1">
    <property type="nucleotide sequence ID" value="NZ_CDOI01000151.1"/>
</dbReference>
<name>A0A0B7IA97_9FLAO</name>
<protein>
    <submittedName>
        <fullName evidence="1">Uncharacterized protein</fullName>
    </submittedName>
</protein>
<gene>
    <name evidence="1" type="ORF">CCAND38_40002</name>
</gene>